<dbReference type="SMART" id="SM00066">
    <property type="entry name" value="GAL4"/>
    <property type="match status" value="1"/>
</dbReference>
<comment type="subcellular location">
    <subcellularLocation>
        <location evidence="1">Nucleus</location>
    </subcellularLocation>
</comment>
<evidence type="ECO:0000313" key="10">
    <source>
        <dbReference type="EMBL" id="KZO91935.1"/>
    </source>
</evidence>
<reference evidence="10 11" key="1">
    <citation type="journal article" date="2016" name="Mol. Biol. Evol.">
        <title>Comparative Genomics of Early-Diverging Mushroom-Forming Fungi Provides Insights into the Origins of Lignocellulose Decay Capabilities.</title>
        <authorList>
            <person name="Nagy L.G."/>
            <person name="Riley R."/>
            <person name="Tritt A."/>
            <person name="Adam C."/>
            <person name="Daum C."/>
            <person name="Floudas D."/>
            <person name="Sun H."/>
            <person name="Yadav J.S."/>
            <person name="Pangilinan J."/>
            <person name="Larsson K.H."/>
            <person name="Matsuura K."/>
            <person name="Barry K."/>
            <person name="Labutti K."/>
            <person name="Kuo R."/>
            <person name="Ohm R.A."/>
            <person name="Bhattacharya S.S."/>
            <person name="Shirouzu T."/>
            <person name="Yoshinaga Y."/>
            <person name="Martin F.M."/>
            <person name="Grigoriev I.V."/>
            <person name="Hibbett D.S."/>
        </authorList>
    </citation>
    <scope>NUCLEOTIDE SEQUENCE [LARGE SCALE GENOMIC DNA]</scope>
    <source>
        <strain evidence="10 11">TUFC12733</strain>
    </source>
</reference>
<keyword evidence="6" id="KW-0804">Transcription</keyword>
<evidence type="ECO:0000256" key="8">
    <source>
        <dbReference type="SAM" id="MobiDB-lite"/>
    </source>
</evidence>
<dbReference type="Gene3D" id="4.10.240.10">
    <property type="entry name" value="Zn(2)-C6 fungal-type DNA-binding domain"/>
    <property type="match status" value="1"/>
</dbReference>
<evidence type="ECO:0000256" key="1">
    <source>
        <dbReference type="ARBA" id="ARBA00004123"/>
    </source>
</evidence>
<dbReference type="OrthoDB" id="2154091at2759"/>
<feature type="domain" description="Zn(2)-C6 fungal-type" evidence="9">
    <location>
        <begin position="39"/>
        <end position="70"/>
    </location>
</feature>
<dbReference type="AlphaFoldDB" id="A0A167HSH7"/>
<evidence type="ECO:0000256" key="4">
    <source>
        <dbReference type="ARBA" id="ARBA00023015"/>
    </source>
</evidence>
<evidence type="ECO:0000256" key="6">
    <source>
        <dbReference type="ARBA" id="ARBA00023163"/>
    </source>
</evidence>
<name>A0A167HSH7_CALVF</name>
<dbReference type="STRING" id="1330018.A0A167HSH7"/>
<dbReference type="Pfam" id="PF04082">
    <property type="entry name" value="Fungal_trans"/>
    <property type="match status" value="1"/>
</dbReference>
<dbReference type="Proteomes" id="UP000076738">
    <property type="component" value="Unassembled WGS sequence"/>
</dbReference>
<evidence type="ECO:0000256" key="2">
    <source>
        <dbReference type="ARBA" id="ARBA00022723"/>
    </source>
</evidence>
<keyword evidence="3" id="KW-0862">Zinc</keyword>
<feature type="region of interest" description="Disordered" evidence="8">
    <location>
        <begin position="1"/>
        <end position="33"/>
    </location>
</feature>
<dbReference type="SUPFAM" id="SSF57701">
    <property type="entry name" value="Zn2/Cys6 DNA-binding domain"/>
    <property type="match status" value="1"/>
</dbReference>
<gene>
    <name evidence="10" type="ORF">CALVIDRAFT_541422</name>
</gene>
<evidence type="ECO:0000256" key="5">
    <source>
        <dbReference type="ARBA" id="ARBA00023125"/>
    </source>
</evidence>
<dbReference type="GO" id="GO:0006351">
    <property type="term" value="P:DNA-templated transcription"/>
    <property type="evidence" value="ECO:0007669"/>
    <property type="project" value="InterPro"/>
</dbReference>
<dbReference type="GO" id="GO:0003677">
    <property type="term" value="F:DNA binding"/>
    <property type="evidence" value="ECO:0007669"/>
    <property type="project" value="UniProtKB-KW"/>
</dbReference>
<keyword evidence="7" id="KW-0539">Nucleus</keyword>
<dbReference type="GO" id="GO:0000981">
    <property type="term" value="F:DNA-binding transcription factor activity, RNA polymerase II-specific"/>
    <property type="evidence" value="ECO:0007669"/>
    <property type="project" value="InterPro"/>
</dbReference>
<dbReference type="PANTHER" id="PTHR31313:SF81">
    <property type="entry name" value="TY1 ENHANCER ACTIVATOR"/>
    <property type="match status" value="1"/>
</dbReference>
<dbReference type="PROSITE" id="PS00463">
    <property type="entry name" value="ZN2_CY6_FUNGAL_1"/>
    <property type="match status" value="1"/>
</dbReference>
<evidence type="ECO:0000259" key="9">
    <source>
        <dbReference type="PROSITE" id="PS50048"/>
    </source>
</evidence>
<evidence type="ECO:0000313" key="11">
    <source>
        <dbReference type="Proteomes" id="UP000076738"/>
    </source>
</evidence>
<dbReference type="InterPro" id="IPR007219">
    <property type="entry name" value="XnlR_reg_dom"/>
</dbReference>
<dbReference type="CDD" id="cd12148">
    <property type="entry name" value="fungal_TF_MHR"/>
    <property type="match status" value="1"/>
</dbReference>
<dbReference type="SMART" id="SM00906">
    <property type="entry name" value="Fungal_trans"/>
    <property type="match status" value="1"/>
</dbReference>
<feature type="compositionally biased region" description="Acidic residues" evidence="8">
    <location>
        <begin position="688"/>
        <end position="702"/>
    </location>
</feature>
<dbReference type="InterPro" id="IPR051615">
    <property type="entry name" value="Transcr_Regulatory_Elem"/>
</dbReference>
<dbReference type="EMBL" id="KV417316">
    <property type="protein sequence ID" value="KZO91935.1"/>
    <property type="molecule type" value="Genomic_DNA"/>
</dbReference>
<sequence>MAVSKGSKHAPASHTHTHGQSANSNSNNSGRHVPHVKKACERCRRNKSKCDGVPGSTCRSCAQVGYECVWTQEKDARRAFTRAYVRALNDRIRFLEDLLRQNGISFDGSELASAVASGMPITSSGAGSGEGSPARSDDGTQDGVKSEDPDELVLQLEHQLVLEKDPLVQGDLISFYGATSRFPAQYEILREGSSDSSPSSGLGEYVSDELIAERTGKHARNPPPAWARNLPWDIRIERGEHDRLIDLCFKYFTSWTVRVWPALFWRDLALLSSSPDDDTGAPREPQRTAQYSPLLHNALLALATAWSDEPSLRSAAVRDKFARRAKVCIDIEASKPTLSTLHGLTMLSSYYSGKGDQGLGWMYFGMAVRLSYAIGLDLDTSNWVETGPLTEQDNVERDLSCASLVMQDKWWSLYVGRPASLPPRTVNLPEQVPPHLIRDHASAEEVAATTSLYDTFRCTWTLSQIAYRIMEDIYGPKPAQSLRNVVSALHLALTNWHDKLPNALRIPHVGTQSIPAQILSMHLAYEWLTILLLRPFYRRIASARPEDTSVLLCNRAAHQIVRLYGLWRRYHDLRYVPITAVQIAFTAGTTHLLAATYANGVVGKEKGLDGVRECVRCLQDMGRSWQSAIQSSRTLEKMMEDYAGRRESDKSMSPVYLGPSGKYPGTGGFQVQLSPVASTNGQQGETDSNVDEDDMADDEDVREETPVLPDQFHFGSATTPLSLSEAIMAAPRGTMSFPSTPVELDPNGVMWGHSVHSPPSYNAYFQSLAAGSSHMQHMQPIFASGQMYPQPGIEWQATAQAAQACNPFSPAAMYENQPVGSSYDDLMFGN</sequence>
<feature type="compositionally biased region" description="Polar residues" evidence="8">
    <location>
        <begin position="669"/>
        <end position="687"/>
    </location>
</feature>
<dbReference type="Pfam" id="PF00172">
    <property type="entry name" value="Zn_clus"/>
    <property type="match status" value="1"/>
</dbReference>
<feature type="region of interest" description="Disordered" evidence="8">
    <location>
        <begin position="668"/>
        <end position="706"/>
    </location>
</feature>
<dbReference type="GO" id="GO:0005634">
    <property type="term" value="C:nucleus"/>
    <property type="evidence" value="ECO:0007669"/>
    <property type="project" value="UniProtKB-SubCell"/>
</dbReference>
<dbReference type="CDD" id="cd00067">
    <property type="entry name" value="GAL4"/>
    <property type="match status" value="1"/>
</dbReference>
<dbReference type="PROSITE" id="PS50048">
    <property type="entry name" value="ZN2_CY6_FUNGAL_2"/>
    <property type="match status" value="1"/>
</dbReference>
<dbReference type="PANTHER" id="PTHR31313">
    <property type="entry name" value="TY1 ENHANCER ACTIVATOR"/>
    <property type="match status" value="1"/>
</dbReference>
<feature type="region of interest" description="Disordered" evidence="8">
    <location>
        <begin position="121"/>
        <end position="149"/>
    </location>
</feature>
<protein>
    <recommendedName>
        <fullName evidence="9">Zn(2)-C6 fungal-type domain-containing protein</fullName>
    </recommendedName>
</protein>
<dbReference type="CDD" id="cd14723">
    <property type="entry name" value="ZIP_Ppr1"/>
    <property type="match status" value="1"/>
</dbReference>
<dbReference type="InterPro" id="IPR001138">
    <property type="entry name" value="Zn2Cys6_DnaBD"/>
</dbReference>
<dbReference type="InterPro" id="IPR036864">
    <property type="entry name" value="Zn2-C6_fun-type_DNA-bd_sf"/>
</dbReference>
<keyword evidence="11" id="KW-1185">Reference proteome</keyword>
<evidence type="ECO:0000256" key="7">
    <source>
        <dbReference type="ARBA" id="ARBA00023242"/>
    </source>
</evidence>
<keyword evidence="4" id="KW-0805">Transcription regulation</keyword>
<keyword evidence="2" id="KW-0479">Metal-binding</keyword>
<evidence type="ECO:0000256" key="3">
    <source>
        <dbReference type="ARBA" id="ARBA00022833"/>
    </source>
</evidence>
<proteinExistence type="predicted"/>
<organism evidence="10 11">
    <name type="scientific">Calocera viscosa (strain TUFC12733)</name>
    <dbReference type="NCBI Taxonomy" id="1330018"/>
    <lineage>
        <taxon>Eukaryota</taxon>
        <taxon>Fungi</taxon>
        <taxon>Dikarya</taxon>
        <taxon>Basidiomycota</taxon>
        <taxon>Agaricomycotina</taxon>
        <taxon>Dacrymycetes</taxon>
        <taxon>Dacrymycetales</taxon>
        <taxon>Dacrymycetaceae</taxon>
        <taxon>Calocera</taxon>
    </lineage>
</organism>
<dbReference type="GO" id="GO:0008270">
    <property type="term" value="F:zinc ion binding"/>
    <property type="evidence" value="ECO:0007669"/>
    <property type="project" value="InterPro"/>
</dbReference>
<accession>A0A167HSH7</accession>
<keyword evidence="5" id="KW-0238">DNA-binding</keyword>